<dbReference type="STRING" id="74557.A0A1V9YS39"/>
<evidence type="ECO:0000313" key="1">
    <source>
        <dbReference type="EMBL" id="OQR88497.1"/>
    </source>
</evidence>
<name>A0A1V9YS39_9STRA</name>
<dbReference type="OrthoDB" id="61418at2759"/>
<evidence type="ECO:0008006" key="3">
    <source>
        <dbReference type="Google" id="ProtNLM"/>
    </source>
</evidence>
<keyword evidence="2" id="KW-1185">Reference proteome</keyword>
<reference evidence="1 2" key="1">
    <citation type="journal article" date="2014" name="Genome Biol. Evol.">
        <title>The secreted proteins of Achlya hypogyna and Thraustotheca clavata identify the ancestral oomycete secretome and reveal gene acquisitions by horizontal gene transfer.</title>
        <authorList>
            <person name="Misner I."/>
            <person name="Blouin N."/>
            <person name="Leonard G."/>
            <person name="Richards T.A."/>
            <person name="Lane C.E."/>
        </authorList>
    </citation>
    <scope>NUCLEOTIDE SEQUENCE [LARGE SCALE GENOMIC DNA]</scope>
    <source>
        <strain evidence="1 2">ATCC 34112</strain>
    </source>
</reference>
<dbReference type="SUPFAM" id="SSF140860">
    <property type="entry name" value="Pseudo ankyrin repeat-like"/>
    <property type="match status" value="1"/>
</dbReference>
<dbReference type="Proteomes" id="UP000243217">
    <property type="component" value="Unassembled WGS sequence"/>
</dbReference>
<dbReference type="Gene3D" id="1.25.40.20">
    <property type="entry name" value="Ankyrin repeat-containing domain"/>
    <property type="match status" value="1"/>
</dbReference>
<dbReference type="AlphaFoldDB" id="A0A1V9YS39"/>
<sequence>MSCEGVLASNELFTIIVKYMPGKAFKQWSDAYAIVAAKYTFMLDFKPWCIPTELSIENAIYNNRLDVIEYFMTHCTVVVITRNLIEIAASEGNLKILNYLLDRYDDKSKGIRAALVYGAASGHIEVVHAYASQVSPKTLRKAIAFASDFRKTQIVQSLQATLVSWHAATAEATLPTNDLYSIQNSFTPAPNSAPQQQTFSERIIKWLYKFLT</sequence>
<accession>A0A1V9YS39</accession>
<organism evidence="1 2">
    <name type="scientific">Thraustotheca clavata</name>
    <dbReference type="NCBI Taxonomy" id="74557"/>
    <lineage>
        <taxon>Eukaryota</taxon>
        <taxon>Sar</taxon>
        <taxon>Stramenopiles</taxon>
        <taxon>Oomycota</taxon>
        <taxon>Saprolegniomycetes</taxon>
        <taxon>Saprolegniales</taxon>
        <taxon>Achlyaceae</taxon>
        <taxon>Thraustotheca</taxon>
    </lineage>
</organism>
<evidence type="ECO:0000313" key="2">
    <source>
        <dbReference type="Proteomes" id="UP000243217"/>
    </source>
</evidence>
<gene>
    <name evidence="1" type="ORF">THRCLA_22855</name>
</gene>
<comment type="caution">
    <text evidence="1">The sequence shown here is derived from an EMBL/GenBank/DDBJ whole genome shotgun (WGS) entry which is preliminary data.</text>
</comment>
<proteinExistence type="predicted"/>
<protein>
    <recommendedName>
        <fullName evidence="3">Ankyrin repeat</fullName>
    </recommendedName>
</protein>
<dbReference type="EMBL" id="JNBS01003177">
    <property type="protein sequence ID" value="OQR88497.1"/>
    <property type="molecule type" value="Genomic_DNA"/>
</dbReference>
<dbReference type="InterPro" id="IPR036770">
    <property type="entry name" value="Ankyrin_rpt-contain_sf"/>
</dbReference>